<feature type="domain" description="Helix-turn-helix" evidence="1">
    <location>
        <begin position="9"/>
        <end position="52"/>
    </location>
</feature>
<evidence type="ECO:0000259" key="1">
    <source>
        <dbReference type="Pfam" id="PF12728"/>
    </source>
</evidence>
<dbReference type="OrthoDB" id="7874861at2"/>
<accession>A0A1D8A5G5</accession>
<sequence>MEPLTVRIPTAVKLTGIGRSRLYELIASGDLEIVKIGSMTLIPVSSLRALIGRARGNETRHDPR</sequence>
<protein>
    <submittedName>
        <fullName evidence="2">Excisionase</fullName>
    </submittedName>
</protein>
<organism evidence="2 3">
    <name type="scientific">Novosphingobium resinovorum</name>
    <dbReference type="NCBI Taxonomy" id="158500"/>
    <lineage>
        <taxon>Bacteria</taxon>
        <taxon>Pseudomonadati</taxon>
        <taxon>Pseudomonadota</taxon>
        <taxon>Alphaproteobacteria</taxon>
        <taxon>Sphingomonadales</taxon>
        <taxon>Sphingomonadaceae</taxon>
        <taxon>Novosphingobium</taxon>
    </lineage>
</organism>
<dbReference type="Pfam" id="PF12728">
    <property type="entry name" value="HTH_17"/>
    <property type="match status" value="1"/>
</dbReference>
<evidence type="ECO:0000313" key="3">
    <source>
        <dbReference type="Proteomes" id="UP000094626"/>
    </source>
</evidence>
<keyword evidence="3" id="KW-1185">Reference proteome</keyword>
<dbReference type="EMBL" id="CP017075">
    <property type="protein sequence ID" value="AOR77350.1"/>
    <property type="molecule type" value="Genomic_DNA"/>
</dbReference>
<reference evidence="3" key="1">
    <citation type="journal article" date="2017" name="J. Biotechnol.">
        <title>Complete genome sequence of Novosphingobium resinovorum SA1, a versatile xenobiotic-degrading bacterium capable of utilizing sulfanilic acid.</title>
        <authorList>
            <person name="Hegedus B."/>
            <person name="Kos P.B."/>
            <person name="Balint B."/>
            <person name="Maroti G."/>
            <person name="Gan H.M."/>
            <person name="Perei K."/>
            <person name="Rakhely G."/>
        </authorList>
    </citation>
    <scope>NUCLEOTIDE SEQUENCE [LARGE SCALE GENOMIC DNA]</scope>
    <source>
        <strain evidence="3">SA1</strain>
    </source>
</reference>
<dbReference type="Proteomes" id="UP000094626">
    <property type="component" value="Chromosome"/>
</dbReference>
<name>A0A1D8A5G5_9SPHN</name>
<dbReference type="RefSeq" id="WP_069708385.1">
    <property type="nucleotide sequence ID" value="NZ_CP017075.1"/>
</dbReference>
<dbReference type="InterPro" id="IPR041657">
    <property type="entry name" value="HTH_17"/>
</dbReference>
<dbReference type="AlphaFoldDB" id="A0A1D8A5G5"/>
<dbReference type="KEGG" id="nre:BES08_11750"/>
<gene>
    <name evidence="2" type="ORF">BES08_11750</name>
</gene>
<evidence type="ECO:0000313" key="2">
    <source>
        <dbReference type="EMBL" id="AOR77350.1"/>
    </source>
</evidence>
<proteinExistence type="predicted"/>